<dbReference type="Proteomes" id="UP000326903">
    <property type="component" value="Unassembled WGS sequence"/>
</dbReference>
<dbReference type="InterPro" id="IPR039448">
    <property type="entry name" value="Beta_helix"/>
</dbReference>
<dbReference type="GO" id="GO:0016020">
    <property type="term" value="C:membrane"/>
    <property type="evidence" value="ECO:0007669"/>
    <property type="project" value="TreeGrafter"/>
</dbReference>
<feature type="domain" description="PKD/Chitinase" evidence="1">
    <location>
        <begin position="866"/>
        <end position="954"/>
    </location>
</feature>
<evidence type="ECO:0000313" key="2">
    <source>
        <dbReference type="EMBL" id="KAA9039312.1"/>
    </source>
</evidence>
<proteinExistence type="predicted"/>
<organism evidence="2 3">
    <name type="scientific">Ginsengibacter hankyongi</name>
    <dbReference type="NCBI Taxonomy" id="2607284"/>
    <lineage>
        <taxon>Bacteria</taxon>
        <taxon>Pseudomonadati</taxon>
        <taxon>Bacteroidota</taxon>
        <taxon>Chitinophagia</taxon>
        <taxon>Chitinophagales</taxon>
        <taxon>Chitinophagaceae</taxon>
        <taxon>Ginsengibacter</taxon>
    </lineage>
</organism>
<name>A0A5J5IJ36_9BACT</name>
<dbReference type="RefSeq" id="WP_150414721.1">
    <property type="nucleotide sequence ID" value="NZ_VYQF01000002.1"/>
</dbReference>
<dbReference type="SMART" id="SM00089">
    <property type="entry name" value="PKD"/>
    <property type="match status" value="5"/>
</dbReference>
<feature type="domain" description="PKD/Chitinase" evidence="1">
    <location>
        <begin position="673"/>
        <end position="761"/>
    </location>
</feature>
<dbReference type="Pfam" id="PF18962">
    <property type="entry name" value="Por_Secre_tail"/>
    <property type="match status" value="1"/>
</dbReference>
<dbReference type="NCBIfam" id="TIGR04183">
    <property type="entry name" value="Por_Secre_tail"/>
    <property type="match status" value="1"/>
</dbReference>
<dbReference type="EMBL" id="VYQF01000002">
    <property type="protein sequence ID" value="KAA9039312.1"/>
    <property type="molecule type" value="Genomic_DNA"/>
</dbReference>
<dbReference type="PANTHER" id="PTHR46182:SF2">
    <property type="entry name" value="FI19480P1"/>
    <property type="match status" value="1"/>
</dbReference>
<dbReference type="AlphaFoldDB" id="A0A5J5IJ36"/>
<dbReference type="InterPro" id="IPR013783">
    <property type="entry name" value="Ig-like_fold"/>
</dbReference>
<dbReference type="InterPro" id="IPR022409">
    <property type="entry name" value="PKD/Chitinase_dom"/>
</dbReference>
<dbReference type="SUPFAM" id="SSF49299">
    <property type="entry name" value="PKD domain"/>
    <property type="match status" value="5"/>
</dbReference>
<dbReference type="Gene3D" id="2.60.40.10">
    <property type="entry name" value="Immunoglobulins"/>
    <property type="match status" value="5"/>
</dbReference>
<comment type="caution">
    <text evidence="2">The sequence shown here is derived from an EMBL/GenBank/DDBJ whole genome shotgun (WGS) entry which is preliminary data.</text>
</comment>
<keyword evidence="3" id="KW-1185">Reference proteome</keyword>
<protein>
    <submittedName>
        <fullName evidence="2">T9SS type A sorting domain-containing protein</fullName>
    </submittedName>
</protein>
<dbReference type="SMART" id="SM00710">
    <property type="entry name" value="PbH1"/>
    <property type="match status" value="8"/>
</dbReference>
<dbReference type="Pfam" id="PF22352">
    <property type="entry name" value="K319L-like_PKD"/>
    <property type="match status" value="5"/>
</dbReference>
<dbReference type="InterPro" id="IPR035986">
    <property type="entry name" value="PKD_dom_sf"/>
</dbReference>
<dbReference type="InterPro" id="IPR011050">
    <property type="entry name" value="Pectin_lyase_fold/virulence"/>
</dbReference>
<feature type="domain" description="PKD/Chitinase" evidence="1">
    <location>
        <begin position="1054"/>
        <end position="1142"/>
    </location>
</feature>
<dbReference type="InterPro" id="IPR026444">
    <property type="entry name" value="Secre_tail"/>
</dbReference>
<dbReference type="GO" id="GO:0031410">
    <property type="term" value="C:cytoplasmic vesicle"/>
    <property type="evidence" value="ECO:0007669"/>
    <property type="project" value="TreeGrafter"/>
</dbReference>
<evidence type="ECO:0000259" key="1">
    <source>
        <dbReference type="SMART" id="SM00089"/>
    </source>
</evidence>
<dbReference type="Pfam" id="PF13229">
    <property type="entry name" value="Beta_helix"/>
    <property type="match status" value="1"/>
</dbReference>
<gene>
    <name evidence="2" type="ORF">FW778_10805</name>
</gene>
<dbReference type="PANTHER" id="PTHR46182">
    <property type="entry name" value="FI19480P1"/>
    <property type="match status" value="1"/>
</dbReference>
<accession>A0A5J5IJ36</accession>
<dbReference type="InterPro" id="IPR029865">
    <property type="entry name" value="KIAA0319-like"/>
</dbReference>
<reference evidence="2 3" key="1">
    <citation type="submission" date="2019-09" db="EMBL/GenBank/DDBJ databases">
        <title>Draft genome sequence of Ginsengibacter sp. BR5-29.</title>
        <authorList>
            <person name="Im W.-T."/>
        </authorList>
    </citation>
    <scope>NUCLEOTIDE SEQUENCE [LARGE SCALE GENOMIC DNA]</scope>
    <source>
        <strain evidence="2 3">BR5-29</strain>
    </source>
</reference>
<sequence length="1241" mass="128408">MKNNLKFEKLKAKATKVFFVVVLLTVCISTKATDYYMAASGNDANSGTSASSPWQTLNKLNSVLGSLSPGDNILFNRGDVFYGSINIRSGGSSGSPVTFSAYGSGANPIITGFTNVTSWINLGNNIWESSNPVSNLPSCNMVVINGVNTPMGRWPNTGYLTYESFSGNSSITSSSISSSTTDWTGAEIVIKKIRWVVDRGTITSASGSTLNYSPGGYPGQAGWGFFIQNDARTLDSQNEWYYNPSSKKIRVYSTNAPTNVLVSSIDKLVNIQSGGYITFSNLSFTGANDGIYFCSSPGLTIENCSFDFNYNGIYGNDCGGSSANFKLQNSIINHSNNNAIDLPSETIGAVISNNVIKNSGILIGMSGSGDGKAQGMNTTGAGSLIQYNEVDSSGYIGIGFDGNNVNVSNNLVNYFCLVKDDGGGIYTANQSSGKMISSNIVLNGIGTDQGTNAPGSLRAHGIFCDNNTTGVTIQNNSVANMGHEGITLHDAAGVIITNNTVYNTDAAIAVSSDGNGVRSSNITITNNIFFARSIGKAWSPQNQLTLHFATIYNDISSFGSATSIDNNYYARPIDDSLTLVGTLIGTSDNNYSLTTFHDYSGYDAHSHKSPKTITDLNDLRFEYNATNSNKTISLPYSYIDVKNNSYNGTITLAPYTSAVLIKNGPASGNQAPVANAGSDGSITLPTNTVTLSGSGTDADGTISSYKWTQVSGPSFAIITSPNSATTSVSSMIQGTYKFQLQVTDNNGATGEDTVQISVISSTSFSGNIAPVADAGGDGSITLPTNSVPLTGTGTDSDGTVVGFQWSQVSGPSTASIVSPNTAATMVTGLIAGVYQFKFQVTDNDGALGTSTVNITVTNSSNNISPVADAGGDGTITLPTNSVPLTGSGTDADGTVVGYKWSQVSGPATASIMSPNTAATLVTGMIAGLYQFQLTVTDNSGGTGTATVNIRVVNSSNISPVADAGGDGTIVLPINSVPLTGTGTDADGTVVGYKWSQVSGPATASIISPNTAATWVTGMIAGLYQFQLTVTDNSGATGTSTVNIRVINSSNISPVADAGGDGTITLPTNSVPLTGTGTDVDGTIVAYQWSQISGPSGANITSPNTAATTVTNMVEGTYQFQLTVTDNSGATGSATVNIRVVTSVLSGSISNSTSISSPVLGVTAYPNPFTDYITLNILGGVAGPYSVIIVDASGQMVWSRTGVMSSGTFQLSINTSALKPGIYFLKFSQNSSNSVIKMEKLK</sequence>
<dbReference type="Gene3D" id="2.160.20.10">
    <property type="entry name" value="Single-stranded right-handed beta-helix, Pectin lyase-like"/>
    <property type="match status" value="2"/>
</dbReference>
<feature type="domain" description="PKD/Chitinase" evidence="1">
    <location>
        <begin position="960"/>
        <end position="1048"/>
    </location>
</feature>
<dbReference type="InterPro" id="IPR006626">
    <property type="entry name" value="PbH1"/>
</dbReference>
<dbReference type="CDD" id="cd00146">
    <property type="entry name" value="PKD"/>
    <property type="match status" value="1"/>
</dbReference>
<feature type="domain" description="PKD/Chitinase" evidence="1">
    <location>
        <begin position="771"/>
        <end position="859"/>
    </location>
</feature>
<dbReference type="InterPro" id="IPR012334">
    <property type="entry name" value="Pectin_lyas_fold"/>
</dbReference>
<evidence type="ECO:0000313" key="3">
    <source>
        <dbReference type="Proteomes" id="UP000326903"/>
    </source>
</evidence>
<dbReference type="SUPFAM" id="SSF51126">
    <property type="entry name" value="Pectin lyase-like"/>
    <property type="match status" value="2"/>
</dbReference>
<dbReference type="FunFam" id="2.60.40.10:FF:000257">
    <property type="entry name" value="Dyslexia-associated protein KIAA0319-like"/>
    <property type="match status" value="2"/>
</dbReference>